<reference evidence="2 3" key="1">
    <citation type="submission" date="2024-01" db="EMBL/GenBank/DDBJ databases">
        <title>Unpublished Manusciprt.</title>
        <authorList>
            <person name="Duman M."/>
            <person name="Valdes E.G."/>
            <person name="Ajmi N."/>
            <person name="Altun S."/>
            <person name="Saticioglu I.B."/>
        </authorList>
    </citation>
    <scope>NUCLEOTIDE SEQUENCE [LARGE SCALE GENOMIC DNA]</scope>
    <source>
        <strain evidence="2 3">148P</strain>
    </source>
</reference>
<comment type="caution">
    <text evidence="2">The sequence shown here is derived from an EMBL/GenBank/DDBJ whole genome shotgun (WGS) entry which is preliminary data.</text>
</comment>
<accession>A0ABU7HQ00</accession>
<keyword evidence="3" id="KW-1185">Reference proteome</keyword>
<protein>
    <submittedName>
        <fullName evidence="2">Uncharacterized protein</fullName>
    </submittedName>
</protein>
<name>A0ABU7HQ00_9PSED</name>
<organism evidence="2 3">
    <name type="scientific">Pseudomonas ulcerans</name>
    <dbReference type="NCBI Taxonomy" id="3115852"/>
    <lineage>
        <taxon>Bacteria</taxon>
        <taxon>Pseudomonadati</taxon>
        <taxon>Pseudomonadota</taxon>
        <taxon>Gammaproteobacteria</taxon>
        <taxon>Pseudomonadales</taxon>
        <taxon>Pseudomonadaceae</taxon>
        <taxon>Pseudomonas</taxon>
    </lineage>
</organism>
<proteinExistence type="predicted"/>
<dbReference type="EMBL" id="JAZDQJ010000009">
    <property type="protein sequence ID" value="MEE1933584.1"/>
    <property type="molecule type" value="Genomic_DNA"/>
</dbReference>
<evidence type="ECO:0000256" key="1">
    <source>
        <dbReference type="SAM" id="MobiDB-lite"/>
    </source>
</evidence>
<dbReference type="Proteomes" id="UP001335100">
    <property type="component" value="Unassembled WGS sequence"/>
</dbReference>
<feature type="region of interest" description="Disordered" evidence="1">
    <location>
        <begin position="1"/>
        <end position="26"/>
    </location>
</feature>
<evidence type="ECO:0000313" key="2">
    <source>
        <dbReference type="EMBL" id="MEE1933584.1"/>
    </source>
</evidence>
<evidence type="ECO:0000313" key="3">
    <source>
        <dbReference type="Proteomes" id="UP001335100"/>
    </source>
</evidence>
<sequence>MKSPDQAVLRRRESQQRGNYRRGDSSGLFSTFDESITEIHESWTCAT</sequence>
<gene>
    <name evidence="2" type="ORF">V0R50_10160</name>
</gene>
<dbReference type="RefSeq" id="WP_330074414.1">
    <property type="nucleotide sequence ID" value="NZ_JAZDQJ010000009.1"/>
</dbReference>